<dbReference type="InterPro" id="IPR006300">
    <property type="entry name" value="FlgB"/>
</dbReference>
<evidence type="ECO:0000256" key="3">
    <source>
        <dbReference type="ARBA" id="ARBA00014376"/>
    </source>
</evidence>
<dbReference type="PANTHER" id="PTHR30435">
    <property type="entry name" value="FLAGELLAR PROTEIN"/>
    <property type="match status" value="1"/>
</dbReference>
<keyword evidence="7" id="KW-0966">Cell projection</keyword>
<comment type="similarity">
    <text evidence="2 6">Belongs to the flagella basal body rod proteins family.</text>
</comment>
<evidence type="ECO:0000313" key="8">
    <source>
        <dbReference type="Proteomes" id="UP000321440"/>
    </source>
</evidence>
<dbReference type="OrthoDB" id="9792068at2"/>
<sequence length="126" mass="14142">MKLFDGTIQNLQKGLDYSSVKNQTIGHNIANVDTPNYKAKQVSFKDHLESAGLEAKRSNDRHLPFSNGDRPYSVTARQDVTYNNNGNSVDIDREMSELAKNQLYYEALTERINGKFSSIKSVVGGR</sequence>
<dbReference type="GO" id="GO:0071978">
    <property type="term" value="P:bacterial-type flagellum-dependent swarming motility"/>
    <property type="evidence" value="ECO:0007669"/>
    <property type="project" value="TreeGrafter"/>
</dbReference>
<accession>A0A511W6D5</accession>
<evidence type="ECO:0000256" key="5">
    <source>
        <dbReference type="ARBA" id="ARBA00024934"/>
    </source>
</evidence>
<gene>
    <name evidence="7" type="primary">flgB</name>
    <name evidence="7" type="ORF">AHA02nite_06880</name>
</gene>
<dbReference type="Proteomes" id="UP000321440">
    <property type="component" value="Unassembled WGS sequence"/>
</dbReference>
<dbReference type="PANTHER" id="PTHR30435:SF12">
    <property type="entry name" value="FLAGELLAR BASAL BODY ROD PROTEIN FLGB"/>
    <property type="match status" value="1"/>
</dbReference>
<organism evidence="7 8">
    <name type="scientific">Alkalibacillus haloalkaliphilus</name>
    <dbReference type="NCBI Taxonomy" id="94136"/>
    <lineage>
        <taxon>Bacteria</taxon>
        <taxon>Bacillati</taxon>
        <taxon>Bacillota</taxon>
        <taxon>Bacilli</taxon>
        <taxon>Bacillales</taxon>
        <taxon>Bacillaceae</taxon>
        <taxon>Alkalibacillus</taxon>
    </lineage>
</organism>
<comment type="function">
    <text evidence="5 6">Structural component of flagellum, the bacterial motility apparatus. Part of the rod structure of flagellar basal body.</text>
</comment>
<keyword evidence="7" id="KW-0969">Cilium</keyword>
<dbReference type="RefSeq" id="WP_146814411.1">
    <property type="nucleotide sequence ID" value="NZ_BJYA01000002.1"/>
</dbReference>
<evidence type="ECO:0000256" key="4">
    <source>
        <dbReference type="ARBA" id="ARBA00023143"/>
    </source>
</evidence>
<keyword evidence="7" id="KW-0282">Flagellum</keyword>
<evidence type="ECO:0000313" key="7">
    <source>
        <dbReference type="EMBL" id="GEN44912.1"/>
    </source>
</evidence>
<keyword evidence="4 6" id="KW-0975">Bacterial flagellum</keyword>
<evidence type="ECO:0000256" key="2">
    <source>
        <dbReference type="ARBA" id="ARBA00009677"/>
    </source>
</evidence>
<name>A0A511W6D5_9BACI</name>
<dbReference type="NCBIfam" id="TIGR01396">
    <property type="entry name" value="FlgB"/>
    <property type="match status" value="1"/>
</dbReference>
<comment type="subunit">
    <text evidence="6">The basal body constitutes a major portion of the flagellar organelle and consists of a number of rings mounted on a central rod.</text>
</comment>
<protein>
    <recommendedName>
        <fullName evidence="3 6">Flagellar basal body rod protein FlgB</fullName>
    </recommendedName>
</protein>
<proteinExistence type="inferred from homology"/>
<dbReference type="EMBL" id="BJYA01000002">
    <property type="protein sequence ID" value="GEN44912.1"/>
    <property type="molecule type" value="Genomic_DNA"/>
</dbReference>
<evidence type="ECO:0000256" key="6">
    <source>
        <dbReference type="PIRNR" id="PIRNR002889"/>
    </source>
</evidence>
<dbReference type="PIRSF" id="PIRSF002889">
    <property type="entry name" value="Rod_FlgB"/>
    <property type="match status" value="1"/>
</dbReference>
<comment type="caution">
    <text evidence="7">The sequence shown here is derived from an EMBL/GenBank/DDBJ whole genome shotgun (WGS) entry which is preliminary data.</text>
</comment>
<comment type="subcellular location">
    <subcellularLocation>
        <location evidence="1 6">Bacterial flagellum basal body</location>
    </subcellularLocation>
</comment>
<keyword evidence="8" id="KW-1185">Reference proteome</keyword>
<dbReference type="GO" id="GO:0030694">
    <property type="term" value="C:bacterial-type flagellum basal body, rod"/>
    <property type="evidence" value="ECO:0007669"/>
    <property type="project" value="InterPro"/>
</dbReference>
<evidence type="ECO:0000256" key="1">
    <source>
        <dbReference type="ARBA" id="ARBA00004117"/>
    </source>
</evidence>
<reference evidence="7 8" key="1">
    <citation type="submission" date="2019-07" db="EMBL/GenBank/DDBJ databases">
        <title>Whole genome shotgun sequence of Alkalibacillus haloalkaliphilus NBRC 103110.</title>
        <authorList>
            <person name="Hosoyama A."/>
            <person name="Uohara A."/>
            <person name="Ohji S."/>
            <person name="Ichikawa N."/>
        </authorList>
    </citation>
    <scope>NUCLEOTIDE SEQUENCE [LARGE SCALE GENOMIC DNA]</scope>
    <source>
        <strain evidence="7 8">NBRC 103110</strain>
    </source>
</reference>
<dbReference type="AlphaFoldDB" id="A0A511W6D5"/>